<dbReference type="AlphaFoldDB" id="A0A835LV10"/>
<evidence type="ECO:0000313" key="1">
    <source>
        <dbReference type="EMBL" id="KAF9600506.1"/>
    </source>
</evidence>
<proteinExistence type="predicted"/>
<accession>A0A835LV10</accession>
<protein>
    <submittedName>
        <fullName evidence="1">Uncharacterized protein</fullName>
    </submittedName>
</protein>
<organism evidence="1 2">
    <name type="scientific">Coptis chinensis</name>
    <dbReference type="NCBI Taxonomy" id="261450"/>
    <lineage>
        <taxon>Eukaryota</taxon>
        <taxon>Viridiplantae</taxon>
        <taxon>Streptophyta</taxon>
        <taxon>Embryophyta</taxon>
        <taxon>Tracheophyta</taxon>
        <taxon>Spermatophyta</taxon>
        <taxon>Magnoliopsida</taxon>
        <taxon>Ranunculales</taxon>
        <taxon>Ranunculaceae</taxon>
        <taxon>Coptidoideae</taxon>
        <taxon>Coptis</taxon>
    </lineage>
</organism>
<dbReference type="Proteomes" id="UP000631114">
    <property type="component" value="Unassembled WGS sequence"/>
</dbReference>
<keyword evidence="2" id="KW-1185">Reference proteome</keyword>
<evidence type="ECO:0000313" key="2">
    <source>
        <dbReference type="Proteomes" id="UP000631114"/>
    </source>
</evidence>
<name>A0A835LV10_9MAGN</name>
<dbReference type="EMBL" id="JADFTS010000006">
    <property type="protein sequence ID" value="KAF9600506.1"/>
    <property type="molecule type" value="Genomic_DNA"/>
</dbReference>
<gene>
    <name evidence="1" type="ORF">IFM89_009955</name>
</gene>
<sequence length="70" mass="7776">MRPHNPPPFSLKELGQTGFSKRMCYLSAGTIDSIAAFLATCYTTWESRGLLEVPQNLGGAVLRQIFTDDR</sequence>
<reference evidence="1 2" key="1">
    <citation type="submission" date="2020-10" db="EMBL/GenBank/DDBJ databases">
        <title>The Coptis chinensis genome and diversification of protoberbering-type alkaloids.</title>
        <authorList>
            <person name="Wang B."/>
            <person name="Shu S."/>
            <person name="Song C."/>
            <person name="Liu Y."/>
        </authorList>
    </citation>
    <scope>NUCLEOTIDE SEQUENCE [LARGE SCALE GENOMIC DNA]</scope>
    <source>
        <strain evidence="1">HL-2020</strain>
        <tissue evidence="1">Leaf</tissue>
    </source>
</reference>
<comment type="caution">
    <text evidence="1">The sequence shown here is derived from an EMBL/GenBank/DDBJ whole genome shotgun (WGS) entry which is preliminary data.</text>
</comment>